<reference evidence="2 3" key="1">
    <citation type="submission" date="2024-01" db="EMBL/GenBank/DDBJ databases">
        <title>The complete chloroplast genome sequence of Lithospermum erythrorhizon: insights into the phylogenetic relationship among Boraginaceae species and the maternal lineages of purple gromwells.</title>
        <authorList>
            <person name="Okada T."/>
            <person name="Watanabe K."/>
        </authorList>
    </citation>
    <scope>NUCLEOTIDE SEQUENCE [LARGE SCALE GENOMIC DNA]</scope>
</reference>
<comment type="caution">
    <text evidence="2">The sequence shown here is derived from an EMBL/GenBank/DDBJ whole genome shotgun (WGS) entry which is preliminary data.</text>
</comment>
<organism evidence="2 3">
    <name type="scientific">Lithospermum erythrorhizon</name>
    <name type="common">Purple gromwell</name>
    <name type="synonym">Lithospermum officinale var. erythrorhizon</name>
    <dbReference type="NCBI Taxonomy" id="34254"/>
    <lineage>
        <taxon>Eukaryota</taxon>
        <taxon>Viridiplantae</taxon>
        <taxon>Streptophyta</taxon>
        <taxon>Embryophyta</taxon>
        <taxon>Tracheophyta</taxon>
        <taxon>Spermatophyta</taxon>
        <taxon>Magnoliopsida</taxon>
        <taxon>eudicotyledons</taxon>
        <taxon>Gunneridae</taxon>
        <taxon>Pentapetalae</taxon>
        <taxon>asterids</taxon>
        <taxon>lamiids</taxon>
        <taxon>Boraginales</taxon>
        <taxon>Boraginaceae</taxon>
        <taxon>Boraginoideae</taxon>
        <taxon>Lithospermeae</taxon>
        <taxon>Lithospermum</taxon>
    </lineage>
</organism>
<gene>
    <name evidence="2" type="ORF">LIER_28266</name>
</gene>
<dbReference type="AlphaFoldDB" id="A0AAV3RL41"/>
<accession>A0AAV3RL41</accession>
<evidence type="ECO:0000313" key="3">
    <source>
        <dbReference type="Proteomes" id="UP001454036"/>
    </source>
</evidence>
<evidence type="ECO:0000256" key="1">
    <source>
        <dbReference type="SAM" id="MobiDB-lite"/>
    </source>
</evidence>
<feature type="compositionally biased region" description="Polar residues" evidence="1">
    <location>
        <begin position="43"/>
        <end position="58"/>
    </location>
</feature>
<feature type="region of interest" description="Disordered" evidence="1">
    <location>
        <begin position="43"/>
        <end position="79"/>
    </location>
</feature>
<evidence type="ECO:0000313" key="2">
    <source>
        <dbReference type="EMBL" id="GAA0175002.1"/>
    </source>
</evidence>
<dbReference type="EMBL" id="BAABME010009347">
    <property type="protein sequence ID" value="GAA0175002.1"/>
    <property type="molecule type" value="Genomic_DNA"/>
</dbReference>
<dbReference type="Proteomes" id="UP001454036">
    <property type="component" value="Unassembled WGS sequence"/>
</dbReference>
<sequence>MNNLLLPSLPIDSESITKPREFVHQKGPGVTIVGETTLATKRQCSNTTKNSSNIQQGTAVAFTIDRKPQRSQSSESRKI</sequence>
<name>A0AAV3RL41_LITER</name>
<proteinExistence type="predicted"/>
<keyword evidence="3" id="KW-1185">Reference proteome</keyword>
<feature type="compositionally biased region" description="Polar residues" evidence="1">
    <location>
        <begin position="70"/>
        <end position="79"/>
    </location>
</feature>
<protein>
    <submittedName>
        <fullName evidence="2">Uncharacterized protein</fullName>
    </submittedName>
</protein>